<dbReference type="Gene3D" id="3.90.320.10">
    <property type="match status" value="1"/>
</dbReference>
<feature type="domain" description="PD-(D/E)XK endonuclease-like" evidence="2">
    <location>
        <begin position="731"/>
        <end position="964"/>
    </location>
</feature>
<feature type="region of interest" description="Disordered" evidence="1">
    <location>
        <begin position="708"/>
        <end position="727"/>
    </location>
</feature>
<dbReference type="InterPro" id="IPR014153">
    <property type="entry name" value="Ds_break_AddB"/>
</dbReference>
<accession>A0A7X1KC29</accession>
<sequence>MAEGKGSGRPGPQLYSIAAHRGFADALVAGLIPRYADPDLGLARLTLLLPSQRAVRTVTEAFVRLSGRGLLLPRMAVVGDLDLDETLGPLLDPLGADDIPPAADPVRRWLRLAELLRDELGDAAPRGAALLRQAFELGRTMDRLLVEGIGPQELLEDRVIGVVGDQAAHWQGSIRTFARVQARWLAELEARGEIDVPARRNRLFERAAQRWRAAPPVTPIVAAGVTSASPALARLLRVVADLPGGAVILPDLDLTLEDAVWDALGTAGAPAGPDDPPLGRDDAVTHPQYHLKLLLNRMGVRRDEVEPWHRSGLSAAEPARSRAISNLFLPPAASARWVRLKADERRLSGVRVMETAHPEEEAQAIAVLIREALEIPERRVALVTPDRGLAARVVAHLLRWNIVADDTAGQPLPMTAAGRLLLLLAEVIRTAAAPVPLIALLVHPLGGEGVTGWDGDRATWLDHARRLDKALRGPRPEPGLDHIRRLVEARDDAAFSAWWTAVAARLTPLLDGTDRTLGVALDGLAEAAGALSGGRVWAGGDGRCLAQFIEQTRVAAHAVGTVVAPGDLAAVLRDAMERIAVRPLWGGHPRVAIYGVIEARMSRADLVICGGLTEGTWPGAAAPDALLAPAVLRALGVPGADFRVGLAAHDLAAALGAPEVVLSHARRDVSGPAIPSRFVLRVRAMLGETLLQDHAEQEAVARARGIDDAPAEPPAVQPRPSPSAAQRDVPLAVTALDRLRGDPYQFYASEILRLRAWDPLDADPSAAWKGTAVHAILEAWHKQGGDLLPIARAEVAKMSAHPLVRGLWWPRLEAGLQWIEQAIADQEAIGRTVIASEAKGHMTWRGVKLKGRADRIDRLPDGTLAVVDYKTGSPPSARRVEEGFALQLGLIALMARDGAFAGVSGEPTRFEYWSLRKSSRSPTGFGDCSEPVLEGKKSSGIPREEFVATTAHFLADAIDRWIRGSEPFTARLNPDLPTYTDYDQLMRLDEWQGRSAAEGMP</sequence>
<organism evidence="3 4">
    <name type="scientific">Novosphingobium aerophilum</name>
    <dbReference type="NCBI Taxonomy" id="2839843"/>
    <lineage>
        <taxon>Bacteria</taxon>
        <taxon>Pseudomonadati</taxon>
        <taxon>Pseudomonadota</taxon>
        <taxon>Alphaproteobacteria</taxon>
        <taxon>Sphingomonadales</taxon>
        <taxon>Sphingomonadaceae</taxon>
        <taxon>Novosphingobium</taxon>
    </lineage>
</organism>
<name>A0A7X1KC29_9SPHN</name>
<dbReference type="InterPro" id="IPR027417">
    <property type="entry name" value="P-loop_NTPase"/>
</dbReference>
<dbReference type="EMBL" id="JACLAU010000009">
    <property type="protein sequence ID" value="MBC2651682.1"/>
    <property type="molecule type" value="Genomic_DNA"/>
</dbReference>
<gene>
    <name evidence="3" type="primary">addB</name>
    <name evidence="3" type="ORF">H7F49_08195</name>
</gene>
<evidence type="ECO:0000259" key="2">
    <source>
        <dbReference type="Pfam" id="PF12705"/>
    </source>
</evidence>
<dbReference type="NCBIfam" id="TIGR02786">
    <property type="entry name" value="addB_alphas"/>
    <property type="match status" value="1"/>
</dbReference>
<dbReference type="InterPro" id="IPR011335">
    <property type="entry name" value="Restrct_endonuc-II-like"/>
</dbReference>
<dbReference type="SUPFAM" id="SSF52540">
    <property type="entry name" value="P-loop containing nucleoside triphosphate hydrolases"/>
    <property type="match status" value="1"/>
</dbReference>
<feature type="compositionally biased region" description="Pro residues" evidence="1">
    <location>
        <begin position="711"/>
        <end position="721"/>
    </location>
</feature>
<keyword evidence="4" id="KW-1185">Reference proteome</keyword>
<reference evidence="3 4" key="1">
    <citation type="submission" date="2020-08" db="EMBL/GenBank/DDBJ databases">
        <title>The genome sequence of Novosphingobium flavum 4Y4.</title>
        <authorList>
            <person name="Liu Y."/>
        </authorList>
    </citation>
    <scope>NUCLEOTIDE SEQUENCE [LARGE SCALE GENOMIC DNA]</scope>
    <source>
        <strain evidence="3 4">4Y4</strain>
    </source>
</reference>
<evidence type="ECO:0000313" key="4">
    <source>
        <dbReference type="Proteomes" id="UP000520156"/>
    </source>
</evidence>
<dbReference type="InterPro" id="IPR011604">
    <property type="entry name" value="PDDEXK-like_dom_sf"/>
</dbReference>
<dbReference type="Pfam" id="PF12705">
    <property type="entry name" value="PDDEXK_1"/>
    <property type="match status" value="1"/>
</dbReference>
<proteinExistence type="predicted"/>
<evidence type="ECO:0000256" key="1">
    <source>
        <dbReference type="SAM" id="MobiDB-lite"/>
    </source>
</evidence>
<dbReference type="AlphaFoldDB" id="A0A7X1KC29"/>
<dbReference type="Proteomes" id="UP000520156">
    <property type="component" value="Unassembled WGS sequence"/>
</dbReference>
<dbReference type="SUPFAM" id="SSF52980">
    <property type="entry name" value="Restriction endonuclease-like"/>
    <property type="match status" value="1"/>
</dbReference>
<dbReference type="InterPro" id="IPR038726">
    <property type="entry name" value="PDDEXK_AddAB-type"/>
</dbReference>
<dbReference type="RefSeq" id="WP_185683104.1">
    <property type="nucleotide sequence ID" value="NZ_JACLAU010000009.1"/>
</dbReference>
<evidence type="ECO:0000313" key="3">
    <source>
        <dbReference type="EMBL" id="MBC2651682.1"/>
    </source>
</evidence>
<comment type="caution">
    <text evidence="3">The sequence shown here is derived from an EMBL/GenBank/DDBJ whole genome shotgun (WGS) entry which is preliminary data.</text>
</comment>
<protein>
    <submittedName>
        <fullName evidence="3">Double-strand break repair protein AddB</fullName>
    </submittedName>
</protein>